<evidence type="ECO:0000313" key="3">
    <source>
        <dbReference type="Proteomes" id="UP001174677"/>
    </source>
</evidence>
<feature type="compositionally biased region" description="Low complexity" evidence="1">
    <location>
        <begin position="15"/>
        <end position="25"/>
    </location>
</feature>
<dbReference type="EMBL" id="JARPOI010000011">
    <property type="protein sequence ID" value="KAJ9168634.1"/>
    <property type="molecule type" value="Genomic_DNA"/>
</dbReference>
<dbReference type="Proteomes" id="UP001174677">
    <property type="component" value="Chromosome 11"/>
</dbReference>
<feature type="region of interest" description="Disordered" evidence="1">
    <location>
        <begin position="1"/>
        <end position="26"/>
    </location>
</feature>
<proteinExistence type="predicted"/>
<protein>
    <submittedName>
        <fullName evidence="2">Uncharacterized protein</fullName>
    </submittedName>
</protein>
<gene>
    <name evidence="2" type="ORF">P3X46_020134</name>
</gene>
<organism evidence="2 3">
    <name type="scientific">Hevea brasiliensis</name>
    <name type="common">Para rubber tree</name>
    <name type="synonym">Siphonia brasiliensis</name>
    <dbReference type="NCBI Taxonomy" id="3981"/>
    <lineage>
        <taxon>Eukaryota</taxon>
        <taxon>Viridiplantae</taxon>
        <taxon>Streptophyta</taxon>
        <taxon>Embryophyta</taxon>
        <taxon>Tracheophyta</taxon>
        <taxon>Spermatophyta</taxon>
        <taxon>Magnoliopsida</taxon>
        <taxon>eudicotyledons</taxon>
        <taxon>Gunneridae</taxon>
        <taxon>Pentapetalae</taxon>
        <taxon>rosids</taxon>
        <taxon>fabids</taxon>
        <taxon>Malpighiales</taxon>
        <taxon>Euphorbiaceae</taxon>
        <taxon>Crotonoideae</taxon>
        <taxon>Micrandreae</taxon>
        <taxon>Hevea</taxon>
    </lineage>
</organism>
<evidence type="ECO:0000256" key="1">
    <source>
        <dbReference type="SAM" id="MobiDB-lite"/>
    </source>
</evidence>
<reference evidence="2" key="1">
    <citation type="journal article" date="2023" name="Plant Biotechnol. J.">
        <title>Chromosome-level wild Hevea brasiliensis genome provides new tools for genomic-assisted breeding and valuable loci to elevate rubber yield.</title>
        <authorList>
            <person name="Cheng H."/>
            <person name="Song X."/>
            <person name="Hu Y."/>
            <person name="Wu T."/>
            <person name="Yang Q."/>
            <person name="An Z."/>
            <person name="Feng S."/>
            <person name="Deng Z."/>
            <person name="Wu W."/>
            <person name="Zeng X."/>
            <person name="Tu M."/>
            <person name="Wang X."/>
            <person name="Huang H."/>
        </authorList>
    </citation>
    <scope>NUCLEOTIDE SEQUENCE</scope>
    <source>
        <strain evidence="2">MT/VB/25A 57/8</strain>
    </source>
</reference>
<keyword evidence="3" id="KW-1185">Reference proteome</keyword>
<accession>A0ABQ9LL05</accession>
<sequence>MRRRRRGRRPRAAQVEEQPTPVQEQSFMAQGPMDPMAATLAGLQRTIDMMAQYMVHPPQQQQSTAPREESYKQIINFKKLVPGTYDVSDDAYRFLDSRMCRM</sequence>
<evidence type="ECO:0000313" key="2">
    <source>
        <dbReference type="EMBL" id="KAJ9168634.1"/>
    </source>
</evidence>
<comment type="caution">
    <text evidence="2">The sequence shown here is derived from an EMBL/GenBank/DDBJ whole genome shotgun (WGS) entry which is preliminary data.</text>
</comment>
<name>A0ABQ9LL05_HEVBR</name>
<feature type="compositionally biased region" description="Basic residues" evidence="1">
    <location>
        <begin position="1"/>
        <end position="11"/>
    </location>
</feature>